<dbReference type="Proteomes" id="UP000321408">
    <property type="component" value="Chromosome"/>
</dbReference>
<dbReference type="EC" id="3.1.3.-" evidence="6"/>
<dbReference type="InterPro" id="IPR023214">
    <property type="entry name" value="HAD_sf"/>
</dbReference>
<protein>
    <submittedName>
        <fullName evidence="6">HAD family hydrolase</fullName>
        <ecNumber evidence="6">3.1.3.-</ecNumber>
    </submittedName>
</protein>
<comment type="similarity">
    <text evidence="2">Belongs to the HAD-like hydrolase superfamily.</text>
</comment>
<dbReference type="NCBIfam" id="TIGR01549">
    <property type="entry name" value="HAD-SF-IA-v1"/>
    <property type="match status" value="1"/>
</dbReference>
<sequence>MLHAITFDLWNTLIANRFYGNQRLDYLIDFLHDNSFKVSWDELKEKYNRVLEKHRTTEKKFGIIHFQLEDRLIELFTSLNLDITPMLLKKIIVDLEDIMMLDPPPLMDNVKETIEYLSKDFKLGLISDTGITPGRVLRKVLEKHEILRYFQTTVFSNETGYLKPSNVMFETALKELGIKSPNALHIGDLLQTDIKGAKDYGMKAIWISYDRIPLETNSKIQITPDFIISNIQEIIPIVEKLNKKNVK</sequence>
<dbReference type="Pfam" id="PF13419">
    <property type="entry name" value="HAD_2"/>
    <property type="match status" value="1"/>
</dbReference>
<name>A0A5B9DFM0_9ARCH</name>
<organism evidence="6 7">
    <name type="scientific">Promethearchaeum syntrophicum</name>
    <dbReference type="NCBI Taxonomy" id="2594042"/>
    <lineage>
        <taxon>Archaea</taxon>
        <taxon>Promethearchaeati</taxon>
        <taxon>Promethearchaeota</taxon>
        <taxon>Promethearchaeia</taxon>
        <taxon>Promethearchaeales</taxon>
        <taxon>Promethearchaeaceae</taxon>
        <taxon>Promethearchaeum</taxon>
    </lineage>
</organism>
<dbReference type="Gene3D" id="1.10.150.400">
    <property type="match status" value="1"/>
</dbReference>
<dbReference type="PANTHER" id="PTHR46470:SF2">
    <property type="entry name" value="GLYCERALDEHYDE 3-PHOSPHATE PHOSPHATASE"/>
    <property type="match status" value="1"/>
</dbReference>
<dbReference type="SFLD" id="SFLDS00003">
    <property type="entry name" value="Haloacid_Dehalogenase"/>
    <property type="match status" value="1"/>
</dbReference>
<dbReference type="InterPro" id="IPR036412">
    <property type="entry name" value="HAD-like_sf"/>
</dbReference>
<dbReference type="PRINTS" id="PR00413">
    <property type="entry name" value="HADHALOGNASE"/>
</dbReference>
<evidence type="ECO:0000256" key="3">
    <source>
        <dbReference type="ARBA" id="ARBA00022723"/>
    </source>
</evidence>
<keyword evidence="4 6" id="KW-0378">Hydrolase</keyword>
<keyword evidence="5" id="KW-0460">Magnesium</keyword>
<evidence type="ECO:0000313" key="6">
    <source>
        <dbReference type="EMBL" id="QEE17924.2"/>
    </source>
</evidence>
<dbReference type="EMBL" id="CP042905">
    <property type="protein sequence ID" value="QEE17924.2"/>
    <property type="molecule type" value="Genomic_DNA"/>
</dbReference>
<comment type="cofactor">
    <cofactor evidence="1">
        <name>Mg(2+)</name>
        <dbReference type="ChEBI" id="CHEBI:18420"/>
    </cofactor>
</comment>
<dbReference type="PANTHER" id="PTHR46470">
    <property type="entry name" value="N-ACYLNEURAMINATE-9-PHOSPHATASE"/>
    <property type="match status" value="1"/>
</dbReference>
<dbReference type="InterPro" id="IPR051400">
    <property type="entry name" value="HAD-like_hydrolase"/>
</dbReference>
<dbReference type="SFLD" id="SFLDG01129">
    <property type="entry name" value="C1.5:_HAD__Beta-PGM__Phosphata"/>
    <property type="match status" value="1"/>
</dbReference>
<dbReference type="AlphaFoldDB" id="A0A5B9DFM0"/>
<dbReference type="InterPro" id="IPR006439">
    <property type="entry name" value="HAD-SF_hydro_IA"/>
</dbReference>
<keyword evidence="3" id="KW-0479">Metal-binding</keyword>
<evidence type="ECO:0000256" key="1">
    <source>
        <dbReference type="ARBA" id="ARBA00001946"/>
    </source>
</evidence>
<dbReference type="GO" id="GO:0016791">
    <property type="term" value="F:phosphatase activity"/>
    <property type="evidence" value="ECO:0007669"/>
    <property type="project" value="TreeGrafter"/>
</dbReference>
<dbReference type="GO" id="GO:0044281">
    <property type="term" value="P:small molecule metabolic process"/>
    <property type="evidence" value="ECO:0007669"/>
    <property type="project" value="UniProtKB-ARBA"/>
</dbReference>
<reference evidence="6 7" key="2">
    <citation type="journal article" date="2024" name="Int. J. Syst. Evol. Microbiol.">
        <title>Promethearchaeum syntrophicum gen. nov., sp. nov., an anaerobic, obligately syntrophic archaeon, the first isolate of the lineage 'Asgard' archaea, and proposal of the new archaeal phylum Promethearchaeota phyl. nov. and kingdom Promethearchaeati regn. nov.</title>
        <authorList>
            <person name="Imachi H."/>
            <person name="Nobu M.K."/>
            <person name="Kato S."/>
            <person name="Takaki Y."/>
            <person name="Miyazaki M."/>
            <person name="Miyata M."/>
            <person name="Ogawara M."/>
            <person name="Saito Y."/>
            <person name="Sakai S."/>
            <person name="Tahara Y.O."/>
            <person name="Takano Y."/>
            <person name="Tasumi E."/>
            <person name="Uematsu K."/>
            <person name="Yoshimura T."/>
            <person name="Itoh T."/>
            <person name="Ohkuma M."/>
            <person name="Takai K."/>
        </authorList>
    </citation>
    <scope>NUCLEOTIDE SEQUENCE [LARGE SCALE GENOMIC DNA]</scope>
    <source>
        <strain evidence="6 7">MK-D1</strain>
    </source>
</reference>
<evidence type="ECO:0000256" key="2">
    <source>
        <dbReference type="ARBA" id="ARBA00007958"/>
    </source>
</evidence>
<dbReference type="SUPFAM" id="SSF56784">
    <property type="entry name" value="HAD-like"/>
    <property type="match status" value="1"/>
</dbReference>
<keyword evidence="7" id="KW-1185">Reference proteome</keyword>
<dbReference type="Gene3D" id="3.40.50.1000">
    <property type="entry name" value="HAD superfamily/HAD-like"/>
    <property type="match status" value="1"/>
</dbReference>
<dbReference type="InterPro" id="IPR041492">
    <property type="entry name" value="HAD_2"/>
</dbReference>
<dbReference type="GO" id="GO:0046872">
    <property type="term" value="F:metal ion binding"/>
    <property type="evidence" value="ECO:0007669"/>
    <property type="project" value="UniProtKB-KW"/>
</dbReference>
<evidence type="ECO:0000313" key="7">
    <source>
        <dbReference type="Proteomes" id="UP000321408"/>
    </source>
</evidence>
<proteinExistence type="inferred from homology"/>
<reference evidence="6 7" key="1">
    <citation type="journal article" date="2020" name="Nature">
        <title>Isolation of an archaeon at the prokaryote-eukaryote interface.</title>
        <authorList>
            <person name="Imachi H."/>
            <person name="Nobu M.K."/>
            <person name="Nakahara N."/>
            <person name="Morono Y."/>
            <person name="Ogawara M."/>
            <person name="Takaki Y."/>
            <person name="Takano Y."/>
            <person name="Uematsu K."/>
            <person name="Ikuta T."/>
            <person name="Ito M."/>
            <person name="Matsui Y."/>
            <person name="Miyazaki M."/>
            <person name="Murata K."/>
            <person name="Saito Y."/>
            <person name="Sakai S."/>
            <person name="Song C."/>
            <person name="Tasumi E."/>
            <person name="Yamanaka Y."/>
            <person name="Yamaguchi T."/>
            <person name="Kamagata Y."/>
            <person name="Tamaki H."/>
            <person name="Takai K."/>
        </authorList>
    </citation>
    <scope>NUCLEOTIDE SEQUENCE [LARGE SCALE GENOMIC DNA]</scope>
    <source>
        <strain evidence="6 7">MK-D1</strain>
    </source>
</reference>
<accession>A0A5B9DFM0</accession>
<evidence type="ECO:0000256" key="4">
    <source>
        <dbReference type="ARBA" id="ARBA00022801"/>
    </source>
</evidence>
<evidence type="ECO:0000256" key="5">
    <source>
        <dbReference type="ARBA" id="ARBA00022842"/>
    </source>
</evidence>
<gene>
    <name evidence="6" type="ORF">DSAG12_03762</name>
</gene>
<dbReference type="KEGG" id="psyt:DSAG12_03762"/>